<dbReference type="Pfam" id="PF12697">
    <property type="entry name" value="Abhydrolase_6"/>
    <property type="match status" value="1"/>
</dbReference>
<dbReference type="GO" id="GO:0016787">
    <property type="term" value="F:hydrolase activity"/>
    <property type="evidence" value="ECO:0007669"/>
    <property type="project" value="UniProtKB-KW"/>
</dbReference>
<organism evidence="2 3">
    <name type="scientific">Nonomuraea turkmeniaca</name>
    <dbReference type="NCBI Taxonomy" id="103838"/>
    <lineage>
        <taxon>Bacteria</taxon>
        <taxon>Bacillati</taxon>
        <taxon>Actinomycetota</taxon>
        <taxon>Actinomycetes</taxon>
        <taxon>Streptosporangiales</taxon>
        <taxon>Streptosporangiaceae</taxon>
        <taxon>Nonomuraea</taxon>
    </lineage>
</organism>
<dbReference type="InterPro" id="IPR000073">
    <property type="entry name" value="AB_hydrolase_1"/>
</dbReference>
<name>A0A5S4FKZ6_9ACTN</name>
<protein>
    <submittedName>
        <fullName evidence="2">Alpha/beta hydrolase</fullName>
    </submittedName>
</protein>
<evidence type="ECO:0000259" key="1">
    <source>
        <dbReference type="Pfam" id="PF12697"/>
    </source>
</evidence>
<dbReference type="InterPro" id="IPR050471">
    <property type="entry name" value="AB_hydrolase"/>
</dbReference>
<dbReference type="Gene3D" id="3.40.50.1820">
    <property type="entry name" value="alpha/beta hydrolase"/>
    <property type="match status" value="1"/>
</dbReference>
<proteinExistence type="predicted"/>
<feature type="domain" description="AB hydrolase-1" evidence="1">
    <location>
        <begin position="32"/>
        <end position="278"/>
    </location>
</feature>
<evidence type="ECO:0000313" key="3">
    <source>
        <dbReference type="Proteomes" id="UP000309128"/>
    </source>
</evidence>
<dbReference type="InterPro" id="IPR029058">
    <property type="entry name" value="AB_hydrolase_fold"/>
</dbReference>
<dbReference type="Proteomes" id="UP000309128">
    <property type="component" value="Unassembled WGS sequence"/>
</dbReference>
<dbReference type="PANTHER" id="PTHR43433:SF5">
    <property type="entry name" value="AB HYDROLASE-1 DOMAIN-CONTAINING PROTEIN"/>
    <property type="match status" value="1"/>
</dbReference>
<dbReference type="OrthoDB" id="4222986at2"/>
<dbReference type="AlphaFoldDB" id="A0A5S4FKZ6"/>
<gene>
    <name evidence="2" type="ORF">ETD86_15310</name>
</gene>
<sequence>MDSAVISYSTGRVTSADGTTIGYRRLGSGPGLILLSGGYLAAQHYMELAEALAKTFTVYVPDRRGRGLSGPPGEHYRMATECEDVEALLAGTGAHLVFGHSSGGLIALQAALTLPAIHKVAVFEPALSMYGAFSMSWVPRFERELDQGELAAAIVTFSKGTRANRWVDLLPRRLVVGMINLYLRKEPKNVRPGEQSLVELIPLQRLDVQIFQEMATGAGYAGLRCEVLLMDGEKTPPPMHNAIEAMHRALPQAKRVALRGVGHEAPVNHRGVPERVAAELREFFTRRS</sequence>
<accession>A0A5S4FKZ6</accession>
<dbReference type="RefSeq" id="WP_138666815.1">
    <property type="nucleotide sequence ID" value="NZ_VCKY01000043.1"/>
</dbReference>
<evidence type="ECO:0000313" key="2">
    <source>
        <dbReference type="EMBL" id="TMR21398.1"/>
    </source>
</evidence>
<keyword evidence="2" id="KW-0378">Hydrolase</keyword>
<dbReference type="SUPFAM" id="SSF53474">
    <property type="entry name" value="alpha/beta-Hydrolases"/>
    <property type="match status" value="1"/>
</dbReference>
<dbReference type="PANTHER" id="PTHR43433">
    <property type="entry name" value="HYDROLASE, ALPHA/BETA FOLD FAMILY PROTEIN"/>
    <property type="match status" value="1"/>
</dbReference>
<reference evidence="2 3" key="1">
    <citation type="submission" date="2019-05" db="EMBL/GenBank/DDBJ databases">
        <title>Draft genome sequence of Nonomuraea turkmeniaca DSM 43926.</title>
        <authorList>
            <person name="Saricaoglu S."/>
            <person name="Isik K."/>
        </authorList>
    </citation>
    <scope>NUCLEOTIDE SEQUENCE [LARGE SCALE GENOMIC DNA]</scope>
    <source>
        <strain evidence="2 3">DSM 43926</strain>
    </source>
</reference>
<keyword evidence="3" id="KW-1185">Reference proteome</keyword>
<comment type="caution">
    <text evidence="2">The sequence shown here is derived from an EMBL/GenBank/DDBJ whole genome shotgun (WGS) entry which is preliminary data.</text>
</comment>
<dbReference type="EMBL" id="VCKY01000043">
    <property type="protein sequence ID" value="TMR21398.1"/>
    <property type="molecule type" value="Genomic_DNA"/>
</dbReference>